<evidence type="ECO:0000256" key="1">
    <source>
        <dbReference type="ARBA" id="ARBA00022574"/>
    </source>
</evidence>
<feature type="compositionally biased region" description="Pro residues" evidence="3">
    <location>
        <begin position="349"/>
        <end position="364"/>
    </location>
</feature>
<feature type="compositionally biased region" description="Low complexity" evidence="3">
    <location>
        <begin position="335"/>
        <end position="348"/>
    </location>
</feature>
<evidence type="ECO:0000256" key="2">
    <source>
        <dbReference type="ARBA" id="ARBA00022737"/>
    </source>
</evidence>
<feature type="compositionally biased region" description="Basic and acidic residues" evidence="3">
    <location>
        <begin position="233"/>
        <end position="243"/>
    </location>
</feature>
<evidence type="ECO:0000313" key="5">
    <source>
        <dbReference type="Proteomes" id="UP000054408"/>
    </source>
</evidence>
<dbReference type="PANTHER" id="PTHR22847:SF637">
    <property type="entry name" value="WD REPEAT DOMAIN 5B"/>
    <property type="match status" value="1"/>
</dbReference>
<dbReference type="SUPFAM" id="SSF50978">
    <property type="entry name" value="WD40 repeat-like"/>
    <property type="match status" value="1"/>
</dbReference>
<evidence type="ECO:0000256" key="3">
    <source>
        <dbReference type="SAM" id="MobiDB-lite"/>
    </source>
</evidence>
<gene>
    <name evidence="4" type="ORF">AMSG_09101</name>
</gene>
<evidence type="ECO:0000313" key="4">
    <source>
        <dbReference type="EMBL" id="KNC52934.1"/>
    </source>
</evidence>
<sequence>MADHLIRLVLDPLVSHSPASSLSTASHSTASAAYSVGTKAVTLPHERERAAAQIGSPSVLNDKVKPHMRDTASFVRKRNASSPYRKRAPKAVHRVLHPQDVRVHADAARARTADSPMSAYSESDRAAIVAIQAARQAKAYALQVGVIFRDVETAAVAGSALATNFQSELNFKDEKAKAKAHRARSTSLRSLAGPLETASVADTTAATGDAAGAGTSRVDDAAQPPSAKPSRPSTDRQVHHDGPAVEASEPGSPAVPEADYACESELSAGSASSIALRETVEELGGDSASSDVAPPRPTVTPPPQVPAEPQADTVSTSSVPRFGRRRRHRRRQRSAEPAPAEPAVSPHAAAPPAPAAIEPSPPPILRAQTKADYALRLLHQASQSHDGVHVLLSLAVVADKVFFGFAHDARVRTLALAPGQWAPMQERPVKVRKLASHERTGNNAVPTIAALGQPEPLVVTGAFDGSVLAFGLRSRTKRRLDGATDAVLTVAVGAELIASGSADMGVNVYTASSGAPLCRLKSHTSYVRSVAIVHSRVISVSDESGAQLWDVSTPTAPWLVAVLHEDGFPRAVQAVALESAEMVALVYANGSVRIWTVDTQLVVLTLHHTAPVADMAWDAVTAAVLTTDGSLVLWDVADAVASRASESPWATNKYSGVLGTLTLPTGTGKPQAVALDETRFVVATAEGALLIAPRLRVPPSSPPRPV</sequence>
<keyword evidence="1" id="KW-0853">WD repeat</keyword>
<proteinExistence type="predicted"/>
<dbReference type="PANTHER" id="PTHR22847">
    <property type="entry name" value="WD40 REPEAT PROTEIN"/>
    <property type="match status" value="1"/>
</dbReference>
<dbReference type="InterPro" id="IPR036322">
    <property type="entry name" value="WD40_repeat_dom_sf"/>
</dbReference>
<dbReference type="GeneID" id="25567632"/>
<dbReference type="STRING" id="461836.A0A0L0DKN1"/>
<organism evidence="4 5">
    <name type="scientific">Thecamonas trahens ATCC 50062</name>
    <dbReference type="NCBI Taxonomy" id="461836"/>
    <lineage>
        <taxon>Eukaryota</taxon>
        <taxon>Apusozoa</taxon>
        <taxon>Apusomonadida</taxon>
        <taxon>Apusomonadidae</taxon>
        <taxon>Thecamonas</taxon>
    </lineage>
</organism>
<dbReference type="AlphaFoldDB" id="A0A0L0DKN1"/>
<dbReference type="EMBL" id="GL349477">
    <property type="protein sequence ID" value="KNC52934.1"/>
    <property type="molecule type" value="Genomic_DNA"/>
</dbReference>
<feature type="region of interest" description="Disordered" evidence="3">
    <location>
        <begin position="208"/>
        <end position="364"/>
    </location>
</feature>
<name>A0A0L0DKN1_THETB</name>
<dbReference type="InterPro" id="IPR001680">
    <property type="entry name" value="WD40_rpt"/>
</dbReference>
<dbReference type="eggNOG" id="KOG0274">
    <property type="taxonomic scope" value="Eukaryota"/>
</dbReference>
<dbReference type="GO" id="GO:1990234">
    <property type="term" value="C:transferase complex"/>
    <property type="evidence" value="ECO:0007669"/>
    <property type="project" value="UniProtKB-ARBA"/>
</dbReference>
<dbReference type="InterPro" id="IPR015943">
    <property type="entry name" value="WD40/YVTN_repeat-like_dom_sf"/>
</dbReference>
<keyword evidence="5" id="KW-1185">Reference proteome</keyword>
<keyword evidence="2" id="KW-0677">Repeat</keyword>
<dbReference type="Gene3D" id="2.130.10.10">
    <property type="entry name" value="YVTN repeat-like/Quinoprotein amine dehydrogenase"/>
    <property type="match status" value="1"/>
</dbReference>
<dbReference type="Proteomes" id="UP000054408">
    <property type="component" value="Unassembled WGS sequence"/>
</dbReference>
<dbReference type="RefSeq" id="XP_013754829.1">
    <property type="nucleotide sequence ID" value="XM_013899375.1"/>
</dbReference>
<feature type="compositionally biased region" description="Pro residues" evidence="3">
    <location>
        <begin position="294"/>
        <end position="306"/>
    </location>
</feature>
<reference evidence="4 5" key="1">
    <citation type="submission" date="2010-05" db="EMBL/GenBank/DDBJ databases">
        <title>The Genome Sequence of Thecamonas trahens ATCC 50062.</title>
        <authorList>
            <consortium name="The Broad Institute Genome Sequencing Platform"/>
            <person name="Russ C."/>
            <person name="Cuomo C."/>
            <person name="Shea T."/>
            <person name="Young S.K."/>
            <person name="Zeng Q."/>
            <person name="Koehrsen M."/>
            <person name="Haas B."/>
            <person name="Borodovsky M."/>
            <person name="Guigo R."/>
            <person name="Alvarado L."/>
            <person name="Berlin A."/>
            <person name="Bochicchio J."/>
            <person name="Borenstein D."/>
            <person name="Chapman S."/>
            <person name="Chen Z."/>
            <person name="Freedman E."/>
            <person name="Gellesch M."/>
            <person name="Goldberg J."/>
            <person name="Griggs A."/>
            <person name="Gujja S."/>
            <person name="Heilman E."/>
            <person name="Heiman D."/>
            <person name="Hepburn T."/>
            <person name="Howarth C."/>
            <person name="Jen D."/>
            <person name="Larson L."/>
            <person name="Mehta T."/>
            <person name="Park D."/>
            <person name="Pearson M."/>
            <person name="Roberts A."/>
            <person name="Saif S."/>
            <person name="Shenoy N."/>
            <person name="Sisk P."/>
            <person name="Stolte C."/>
            <person name="Sykes S."/>
            <person name="Thomson T."/>
            <person name="Walk T."/>
            <person name="White J."/>
            <person name="Yandava C."/>
            <person name="Burger G."/>
            <person name="Gray M.W."/>
            <person name="Holland P.W.H."/>
            <person name="King N."/>
            <person name="Lang F.B.F."/>
            <person name="Roger A.J."/>
            <person name="Ruiz-Trillo I."/>
            <person name="Lander E."/>
            <person name="Nusbaum C."/>
        </authorList>
    </citation>
    <scope>NUCLEOTIDE SEQUENCE [LARGE SCALE GENOMIC DNA]</scope>
    <source>
        <strain evidence="4 5">ATCC 50062</strain>
    </source>
</reference>
<protein>
    <submittedName>
        <fullName evidence="4">Uncharacterized protein</fullName>
    </submittedName>
</protein>
<feature type="compositionally biased region" description="Basic residues" evidence="3">
    <location>
        <begin position="322"/>
        <end position="332"/>
    </location>
</feature>
<accession>A0A0L0DKN1</accession>
<dbReference type="PROSITE" id="PS00778">
    <property type="entry name" value="HIS_ACID_PHOSPHAT_2"/>
    <property type="match status" value="1"/>
</dbReference>
<dbReference type="SMART" id="SM00320">
    <property type="entry name" value="WD40"/>
    <property type="match status" value="5"/>
</dbReference>
<dbReference type="InterPro" id="IPR033379">
    <property type="entry name" value="Acid_Pase_AS"/>
</dbReference>